<feature type="transmembrane region" description="Helical" evidence="9">
    <location>
        <begin position="12"/>
        <end position="32"/>
    </location>
</feature>
<keyword evidence="12" id="KW-1185">Reference proteome</keyword>
<organism evidence="11 12">
    <name type="scientific">Clavelina lepadiformis</name>
    <name type="common">Light-bulb sea squirt</name>
    <name type="synonym">Ascidia lepadiformis</name>
    <dbReference type="NCBI Taxonomy" id="159417"/>
    <lineage>
        <taxon>Eukaryota</taxon>
        <taxon>Metazoa</taxon>
        <taxon>Chordata</taxon>
        <taxon>Tunicata</taxon>
        <taxon>Ascidiacea</taxon>
        <taxon>Aplousobranchia</taxon>
        <taxon>Clavelinidae</taxon>
        <taxon>Clavelina</taxon>
    </lineage>
</organism>
<keyword evidence="4 9" id="KW-0812">Transmembrane</keyword>
<evidence type="ECO:0000256" key="10">
    <source>
        <dbReference type="SAM" id="Coils"/>
    </source>
</evidence>
<evidence type="ECO:0000256" key="7">
    <source>
        <dbReference type="ARBA" id="ARBA00023034"/>
    </source>
</evidence>
<accession>A0ABP0GZF0</accession>
<evidence type="ECO:0000256" key="2">
    <source>
        <dbReference type="ARBA" id="ARBA00009239"/>
    </source>
</evidence>
<dbReference type="SUPFAM" id="SSF53448">
    <property type="entry name" value="Nucleotide-diphospho-sugar transferases"/>
    <property type="match status" value="1"/>
</dbReference>
<evidence type="ECO:0000256" key="5">
    <source>
        <dbReference type="ARBA" id="ARBA00022968"/>
    </source>
</evidence>
<dbReference type="InterPro" id="IPR029044">
    <property type="entry name" value="Nucleotide-diphossugar_trans"/>
</dbReference>
<feature type="coiled-coil region" evidence="10">
    <location>
        <begin position="67"/>
        <end position="94"/>
    </location>
</feature>
<dbReference type="EC" id="2.4.1.-" evidence="9"/>
<evidence type="ECO:0000313" key="12">
    <source>
        <dbReference type="Proteomes" id="UP001642483"/>
    </source>
</evidence>
<keyword evidence="8 9" id="KW-0472">Membrane</keyword>
<keyword evidence="5 9" id="KW-0735">Signal-anchor</keyword>
<sequence>MPSNYKRLLRGIYIAFFVTLFLMILNVFLPYYGHIFPYSKKYYNDPVGMLPRGANHHLQRESNDRMIDSLRHQIEDLRKVLETKTNQLEAVKKINVDFENVRSIVLPDNEMFADGDRIFHYLKDQMERSKILKGSPLRSEYNVNEYTMFDRHYVYQLDTGLGTKPQDVILRRSDLSKELNEVCDEALRSLNGGPERFKVSPTYRFTSEDFLHGMFRTERDIGTQYELVYKPESSSNVPNKSQLFRVTLFRPFAPVTHISSSSTDTSETIYFIVPLQGREDTFRIFLDYFKDFCIPDGNVYLTVVYFGNEALSEIIQLLDELSSKTGFKHYQVITMKNEEFSRGKALQFGASSLNVDDPLMFFCDVDIGFTKEFLHQCRAHTIAGKSVFYPIVFSLFNPSLVYKHNEIPILRDRQVIKSNNGLWRDFGFGMSCQHLSDFKKIGGFDLTIKGWGTEDTLLFRKYTQSNTMVIRSPVNSLFHHWHTKHCDKTWATEQYESCLRSRARTEGSQLSLGLEYFQLKAELESKHT</sequence>
<name>A0ABP0GZF0_CLALP</name>
<evidence type="ECO:0000256" key="3">
    <source>
        <dbReference type="ARBA" id="ARBA00022679"/>
    </source>
</evidence>
<keyword evidence="6 9" id="KW-1133">Transmembrane helix</keyword>
<comment type="caution">
    <text evidence="11">The sequence shown here is derived from an EMBL/GenBank/DDBJ whole genome shotgun (WGS) entry which is preliminary data.</text>
</comment>
<dbReference type="InterPro" id="IPR051227">
    <property type="entry name" value="CS_glycosyltransferase"/>
</dbReference>
<evidence type="ECO:0000256" key="9">
    <source>
        <dbReference type="RuleBase" id="RU364016"/>
    </source>
</evidence>
<keyword evidence="3 9" id="KW-0808">Transferase</keyword>
<comment type="subcellular location">
    <subcellularLocation>
        <location evidence="1 9">Golgi apparatus</location>
        <location evidence="1 9">Golgi stack membrane</location>
        <topology evidence="1 9">Single-pass type II membrane protein</topology>
    </subcellularLocation>
</comment>
<evidence type="ECO:0000256" key="6">
    <source>
        <dbReference type="ARBA" id="ARBA00022989"/>
    </source>
</evidence>
<proteinExistence type="inferred from homology"/>
<evidence type="ECO:0000256" key="8">
    <source>
        <dbReference type="ARBA" id="ARBA00023136"/>
    </source>
</evidence>
<keyword evidence="7 9" id="KW-0333">Golgi apparatus</keyword>
<dbReference type="PANTHER" id="PTHR12369:SF45">
    <property type="entry name" value="HEXOSYLTRANSFERASE"/>
    <property type="match status" value="1"/>
</dbReference>
<dbReference type="Gene3D" id="3.90.550.10">
    <property type="entry name" value="Spore Coat Polysaccharide Biosynthesis Protein SpsA, Chain A"/>
    <property type="match status" value="1"/>
</dbReference>
<dbReference type="PANTHER" id="PTHR12369">
    <property type="entry name" value="CHONDROITIN SYNTHASE"/>
    <property type="match status" value="1"/>
</dbReference>
<dbReference type="Pfam" id="PF05679">
    <property type="entry name" value="CHGN"/>
    <property type="match status" value="1"/>
</dbReference>
<evidence type="ECO:0000256" key="4">
    <source>
        <dbReference type="ARBA" id="ARBA00022692"/>
    </source>
</evidence>
<evidence type="ECO:0000313" key="11">
    <source>
        <dbReference type="EMBL" id="CAK8696925.1"/>
    </source>
</evidence>
<dbReference type="InterPro" id="IPR008428">
    <property type="entry name" value="Chond_GalNAc"/>
</dbReference>
<gene>
    <name evidence="11" type="ORF">CVLEPA_LOCUS30227</name>
</gene>
<comment type="similarity">
    <text evidence="2 9">Belongs to the chondroitin N-acetylgalactosaminyltransferase family.</text>
</comment>
<reference evidence="11 12" key="1">
    <citation type="submission" date="2024-02" db="EMBL/GenBank/DDBJ databases">
        <authorList>
            <person name="Daric V."/>
            <person name="Darras S."/>
        </authorList>
    </citation>
    <scope>NUCLEOTIDE SEQUENCE [LARGE SCALE GENOMIC DNA]</scope>
</reference>
<dbReference type="EMBL" id="CAWYQH010000163">
    <property type="protein sequence ID" value="CAK8696925.1"/>
    <property type="molecule type" value="Genomic_DNA"/>
</dbReference>
<dbReference type="Proteomes" id="UP001642483">
    <property type="component" value="Unassembled WGS sequence"/>
</dbReference>
<protein>
    <recommendedName>
        <fullName evidence="9">Hexosyltransferase</fullName>
        <ecNumber evidence="9">2.4.1.-</ecNumber>
    </recommendedName>
</protein>
<keyword evidence="10" id="KW-0175">Coiled coil</keyword>
<evidence type="ECO:0000256" key="1">
    <source>
        <dbReference type="ARBA" id="ARBA00004447"/>
    </source>
</evidence>